<sequence length="915" mass="99096">MTSRNTQNSARAAAHDEDTPGSSAADDSNVLRLRVDQLQQTITEYGANVQALQRSVSNHDARLTSIDEKLEQLLSMSRGPATPRLASDASSGPNPSASSAEGSGADSTPPPSSLPPHLLPPSSLRSSATAGSRTRAMSIGFADHPTPEISTTPGSGGKITFTIKPEELGTFDGTPEDTELFISNIDAIYQSEPDELNLPAWEKAILRALPRTLRDEARLWFASLDEAGRKSLQKLKGDTGWFEQLRSAFKPATSIVRIQARDRTWDPEQETISHYIFAKVALLKAGWPKFTDLDCITDVVAGIPSDLAHILRVPLLKKQDFAELRQEMRTQEAYWRDIHSRPLSRLAPSDAVSTRNRAPTHGILAQPSTSSPSTFAQIPPRSTAPPTFGRSTRRGKSIRSDFDPSRLGYGINPSTGQRNMTYKVPDTDEIMWCARSCRVCQVSPPVLLPTLDQPGEPPPPTALLAQPAPERTVEGEDDRNYTSSDRCDPPARHYTTAKGCKSTVERVASSLGPEEDLDGGYHMISASGPDGGIGPSPAQITRGHPQGTYHSCPSHDAKDQIATDDVPCSLPSQSENIQQLPVLHLAHPSWLLQPAPVPSTATSSQQPRRTYTEVKMPRLTETGSGRGYQRHAPTTCRIRFVGSDLPDVSSLIDTGASLSTIDRGLVDRLGLTPQEPSLSINGIGTQRTLGYVTLSFYLEGTDTEGSTVRLSFEHDFHVLPAFAPGVCLGDDWITGHAVIVDTAGGTATIGSHTFPVRGRLPHARALSAKICTKRATVIPPSCHTWVEVDTAALIEDVDYTLEPTFFESPGAHHAVVAVACIMDHSTSKLLITNFGDEALELPSRSNLGQATALGPGATSSDTGLTFTLEPESLGAPLDPFDFDEISQNSLVLLRRRWLMRCGRSEWTRTGDHTRE</sequence>
<evidence type="ECO:0000313" key="5">
    <source>
        <dbReference type="Proteomes" id="UP000077521"/>
    </source>
</evidence>
<dbReference type="CDD" id="cd00303">
    <property type="entry name" value="retropepsin_like"/>
    <property type="match status" value="1"/>
</dbReference>
<feature type="region of interest" description="Disordered" evidence="2">
    <location>
        <begin position="79"/>
        <end position="157"/>
    </location>
</feature>
<dbReference type="AlphaFoldDB" id="A0A8T8SGU4"/>
<reference evidence="4" key="2">
    <citation type="journal article" date="2019" name="IMA Fungus">
        <title>Genome sequencing and comparison of five Tilletia species to identify candidate genes for the detection of regulated species infecting wheat.</title>
        <authorList>
            <person name="Nguyen H.D.T."/>
            <person name="Sultana T."/>
            <person name="Kesanakurti P."/>
            <person name="Hambleton S."/>
        </authorList>
    </citation>
    <scope>NUCLEOTIDE SEQUENCE</scope>
    <source>
        <strain evidence="4">DAOMC 236416</strain>
    </source>
</reference>
<protein>
    <recommendedName>
        <fullName evidence="3">Peptidase A2 domain-containing protein</fullName>
    </recommendedName>
</protein>
<evidence type="ECO:0000259" key="3">
    <source>
        <dbReference type="PROSITE" id="PS50175"/>
    </source>
</evidence>
<keyword evidence="5" id="KW-1185">Reference proteome</keyword>
<reference evidence="4" key="1">
    <citation type="submission" date="2016-04" db="EMBL/GenBank/DDBJ databases">
        <authorList>
            <person name="Nguyen H.D."/>
            <person name="Samba Siva P."/>
            <person name="Cullis J."/>
            <person name="Levesque C.A."/>
            <person name="Hambleton S."/>
        </authorList>
    </citation>
    <scope>NUCLEOTIDE SEQUENCE</scope>
    <source>
        <strain evidence="4">DAOMC 236416</strain>
    </source>
</reference>
<feature type="compositionally biased region" description="Polar residues" evidence="2">
    <location>
        <begin position="1"/>
        <end position="10"/>
    </location>
</feature>
<evidence type="ECO:0000256" key="2">
    <source>
        <dbReference type="SAM" id="MobiDB-lite"/>
    </source>
</evidence>
<feature type="region of interest" description="Disordered" evidence="2">
    <location>
        <begin position="361"/>
        <end position="421"/>
    </location>
</feature>
<gene>
    <name evidence="4" type="ORF">A4X13_0g8015</name>
</gene>
<feature type="compositionally biased region" description="Pro residues" evidence="2">
    <location>
        <begin position="108"/>
        <end position="119"/>
    </location>
</feature>
<dbReference type="GO" id="GO:0004190">
    <property type="term" value="F:aspartic-type endopeptidase activity"/>
    <property type="evidence" value="ECO:0007669"/>
    <property type="project" value="InterPro"/>
</dbReference>
<evidence type="ECO:0000256" key="1">
    <source>
        <dbReference type="ARBA" id="ARBA00022801"/>
    </source>
</evidence>
<feature type="region of interest" description="Disordered" evidence="2">
    <location>
        <begin position="452"/>
        <end position="490"/>
    </location>
</feature>
<dbReference type="Proteomes" id="UP000077521">
    <property type="component" value="Unassembled WGS sequence"/>
</dbReference>
<name>A0A8T8SGU4_9BASI</name>
<dbReference type="InterPro" id="IPR001995">
    <property type="entry name" value="Peptidase_A2_cat"/>
</dbReference>
<evidence type="ECO:0000313" key="4">
    <source>
        <dbReference type="EMBL" id="KAE8239918.1"/>
    </source>
</evidence>
<dbReference type="InterPro" id="IPR021109">
    <property type="entry name" value="Peptidase_aspartic_dom_sf"/>
</dbReference>
<feature type="domain" description="Peptidase A2" evidence="3">
    <location>
        <begin position="648"/>
        <end position="684"/>
    </location>
</feature>
<proteinExistence type="predicted"/>
<keyword evidence="1" id="KW-0378">Hydrolase</keyword>
<dbReference type="EMBL" id="LWDF02001194">
    <property type="protein sequence ID" value="KAE8239918.1"/>
    <property type="molecule type" value="Genomic_DNA"/>
</dbReference>
<feature type="compositionally biased region" description="Basic and acidic residues" evidence="2">
    <location>
        <begin position="471"/>
        <end position="490"/>
    </location>
</feature>
<feature type="region of interest" description="Disordered" evidence="2">
    <location>
        <begin position="1"/>
        <end position="30"/>
    </location>
</feature>
<comment type="caution">
    <text evidence="4">The sequence shown here is derived from an EMBL/GenBank/DDBJ whole genome shotgun (WGS) entry which is preliminary data.</text>
</comment>
<dbReference type="SUPFAM" id="SSF50630">
    <property type="entry name" value="Acid proteases"/>
    <property type="match status" value="1"/>
</dbReference>
<dbReference type="Gene3D" id="2.40.70.10">
    <property type="entry name" value="Acid Proteases"/>
    <property type="match status" value="1"/>
</dbReference>
<dbReference type="GO" id="GO:0006508">
    <property type="term" value="P:proteolysis"/>
    <property type="evidence" value="ECO:0007669"/>
    <property type="project" value="InterPro"/>
</dbReference>
<feature type="compositionally biased region" description="Polar residues" evidence="2">
    <location>
        <begin position="366"/>
        <end position="376"/>
    </location>
</feature>
<organism evidence="4 5">
    <name type="scientific">Tilletia indica</name>
    <dbReference type="NCBI Taxonomy" id="43049"/>
    <lineage>
        <taxon>Eukaryota</taxon>
        <taxon>Fungi</taxon>
        <taxon>Dikarya</taxon>
        <taxon>Basidiomycota</taxon>
        <taxon>Ustilaginomycotina</taxon>
        <taxon>Exobasidiomycetes</taxon>
        <taxon>Tilletiales</taxon>
        <taxon>Tilletiaceae</taxon>
        <taxon>Tilletia</taxon>
    </lineage>
</organism>
<feature type="compositionally biased region" description="Low complexity" evidence="2">
    <location>
        <begin position="86"/>
        <end position="107"/>
    </location>
</feature>
<dbReference type="PROSITE" id="PS50175">
    <property type="entry name" value="ASP_PROT_RETROV"/>
    <property type="match status" value="1"/>
</dbReference>
<accession>A0A8T8SGU4</accession>